<dbReference type="InterPro" id="IPR005771">
    <property type="entry name" value="GalU_uridylyltTrfase_bac/arc"/>
</dbReference>
<evidence type="ECO:0000256" key="3">
    <source>
        <dbReference type="ARBA" id="ARBA00019048"/>
    </source>
</evidence>
<organism evidence="9 10">
    <name type="scientific">Methylotenera versatilis (strain 301)</name>
    <dbReference type="NCBI Taxonomy" id="666681"/>
    <lineage>
        <taxon>Bacteria</taxon>
        <taxon>Pseudomonadati</taxon>
        <taxon>Pseudomonadota</taxon>
        <taxon>Betaproteobacteria</taxon>
        <taxon>Nitrosomonadales</taxon>
        <taxon>Methylophilaceae</taxon>
        <taxon>Methylotenera</taxon>
    </lineage>
</organism>
<dbReference type="PANTHER" id="PTHR43197">
    <property type="entry name" value="UTP--GLUCOSE-1-PHOSPHATE URIDYLYLTRANSFERASE"/>
    <property type="match status" value="1"/>
</dbReference>
<comment type="catalytic activity">
    <reaction evidence="6 7">
        <text>alpha-D-glucose 1-phosphate + UTP + H(+) = UDP-alpha-D-glucose + diphosphate</text>
        <dbReference type="Rhea" id="RHEA:19889"/>
        <dbReference type="ChEBI" id="CHEBI:15378"/>
        <dbReference type="ChEBI" id="CHEBI:33019"/>
        <dbReference type="ChEBI" id="CHEBI:46398"/>
        <dbReference type="ChEBI" id="CHEBI:58601"/>
        <dbReference type="ChEBI" id="CHEBI:58885"/>
        <dbReference type="EC" id="2.7.7.9"/>
    </reaction>
</comment>
<dbReference type="eggNOG" id="COG1210">
    <property type="taxonomic scope" value="Bacteria"/>
</dbReference>
<evidence type="ECO:0000256" key="1">
    <source>
        <dbReference type="ARBA" id="ARBA00006890"/>
    </source>
</evidence>
<dbReference type="HOGENOM" id="CLU_029499_1_2_4"/>
<protein>
    <recommendedName>
        <fullName evidence="3 7">UTP--glucose-1-phosphate uridylyltransferase</fullName>
        <ecNumber evidence="2 7">2.7.7.9</ecNumber>
    </recommendedName>
    <alternativeName>
        <fullName evidence="7">UDP-glucose pyrophosphorylase</fullName>
    </alternativeName>
</protein>
<evidence type="ECO:0000256" key="6">
    <source>
        <dbReference type="ARBA" id="ARBA00048128"/>
    </source>
</evidence>
<name>D7DLE0_METV0</name>
<evidence type="ECO:0000313" key="9">
    <source>
        <dbReference type="EMBL" id="ADI30611.1"/>
    </source>
</evidence>
<dbReference type="GO" id="GO:0003983">
    <property type="term" value="F:UTP:glucose-1-phosphate uridylyltransferase activity"/>
    <property type="evidence" value="ECO:0007669"/>
    <property type="project" value="UniProtKB-EC"/>
</dbReference>
<reference evidence="10" key="1">
    <citation type="submission" date="2010-05" db="EMBL/GenBank/DDBJ databases">
        <title>Complete sequence of Methylotenera sp. 301.</title>
        <authorList>
            <person name="Lucas S."/>
            <person name="Copeland A."/>
            <person name="Lapidus A."/>
            <person name="Cheng J.-F."/>
            <person name="Bruce D."/>
            <person name="Goodwin L."/>
            <person name="Pitluck S."/>
            <person name="Clum A."/>
            <person name="Land M."/>
            <person name="Hauser L."/>
            <person name="Kyrpides N."/>
            <person name="Ivanova N."/>
            <person name="Chistoservova L."/>
            <person name="Kalyuzhnaya M."/>
            <person name="Woyke T."/>
        </authorList>
    </citation>
    <scope>NUCLEOTIDE SEQUENCE [LARGE SCALE GENOMIC DNA]</scope>
    <source>
        <strain evidence="10">301</strain>
    </source>
</reference>
<dbReference type="SUPFAM" id="SSF53448">
    <property type="entry name" value="Nucleotide-diphospho-sugar transferases"/>
    <property type="match status" value="1"/>
</dbReference>
<gene>
    <name evidence="9" type="ordered locus">M301_2246</name>
</gene>
<dbReference type="KEGG" id="meh:M301_2246"/>
<dbReference type="OrthoDB" id="9803306at2"/>
<dbReference type="RefSeq" id="WP_013148919.1">
    <property type="nucleotide sequence ID" value="NC_014207.1"/>
</dbReference>
<dbReference type="Gene3D" id="3.90.550.10">
    <property type="entry name" value="Spore Coat Polysaccharide Biosynthesis Protein SpsA, Chain A"/>
    <property type="match status" value="1"/>
</dbReference>
<dbReference type="CDD" id="cd02541">
    <property type="entry name" value="UGPase_prokaryotic"/>
    <property type="match status" value="1"/>
</dbReference>
<dbReference type="AlphaFoldDB" id="D7DLE0"/>
<evidence type="ECO:0000256" key="4">
    <source>
        <dbReference type="ARBA" id="ARBA00022679"/>
    </source>
</evidence>
<dbReference type="InterPro" id="IPR029044">
    <property type="entry name" value="Nucleotide-diphossugar_trans"/>
</dbReference>
<evidence type="ECO:0000259" key="8">
    <source>
        <dbReference type="Pfam" id="PF00483"/>
    </source>
</evidence>
<sequence>MKKVTKAVFPVAGLGTRFLPATKANPKEMLPIVDKPLIQYAVEEAVAAGITDLIFITGRNKRSISDHFDMAYELENELERNGKTELLKIVQNIVPKNVNCIYIRQTQALGLGHAVRLAKPVVNDDAFAVILADDLLDGKTPIMKQMVEAYDYYRCSLLGVENVPADQTKSYGIVATTPLNKNIEQVSAIVEKPDPKDAPSTLAVVGRYILTPRIFHHLDNVKAGAGGEIQLTDGISGLLTEEQILAYRFDGVRYDCGSKFGYLEATIRLGLKHPEVSKDLRALLESIVNDKKKAS</sequence>
<reference evidence="9 10" key="2">
    <citation type="journal article" date="2011" name="J. Bacteriol.">
        <title>Genomes of three methylotrophs from a single niche uncover genetic and metabolic divergence of Methylophilaceae.</title>
        <authorList>
            <person name="Lapidus A."/>
            <person name="Clum A."/>
            <person name="Labutti K."/>
            <person name="Kaluzhnaya M.G."/>
            <person name="Lim S."/>
            <person name="Beck D.A."/>
            <person name="Glavina Del Rio T."/>
            <person name="Nolan M."/>
            <person name="Mavromatis K."/>
            <person name="Huntemann M."/>
            <person name="Lucas S."/>
            <person name="Lidstrom M.E."/>
            <person name="Ivanova N."/>
            <person name="Chistoserdova L."/>
        </authorList>
    </citation>
    <scope>NUCLEOTIDE SEQUENCE [LARGE SCALE GENOMIC DNA]</scope>
    <source>
        <strain evidence="9 10">301</strain>
    </source>
</reference>
<dbReference type="EC" id="2.7.7.9" evidence="2 7"/>
<comment type="similarity">
    <text evidence="1 7">Belongs to the UDPGP type 2 family.</text>
</comment>
<dbReference type="Pfam" id="PF00483">
    <property type="entry name" value="NTP_transferase"/>
    <property type="match status" value="1"/>
</dbReference>
<dbReference type="EMBL" id="CP002056">
    <property type="protein sequence ID" value="ADI30611.1"/>
    <property type="molecule type" value="Genomic_DNA"/>
</dbReference>
<feature type="domain" description="Nucleotidyl transferase" evidence="8">
    <location>
        <begin position="11"/>
        <end position="266"/>
    </location>
</feature>
<evidence type="ECO:0000256" key="7">
    <source>
        <dbReference type="RuleBase" id="RU361259"/>
    </source>
</evidence>
<dbReference type="Proteomes" id="UP000000383">
    <property type="component" value="Chromosome"/>
</dbReference>
<proteinExistence type="inferred from homology"/>
<dbReference type="NCBIfam" id="TIGR01099">
    <property type="entry name" value="galU"/>
    <property type="match status" value="1"/>
</dbReference>
<dbReference type="InterPro" id="IPR005835">
    <property type="entry name" value="NTP_transferase_dom"/>
</dbReference>
<keyword evidence="5 7" id="KW-0548">Nucleotidyltransferase</keyword>
<accession>D7DLE0</accession>
<keyword evidence="4 7" id="KW-0808">Transferase</keyword>
<evidence type="ECO:0000313" key="10">
    <source>
        <dbReference type="Proteomes" id="UP000000383"/>
    </source>
</evidence>
<evidence type="ECO:0000256" key="2">
    <source>
        <dbReference type="ARBA" id="ARBA00012415"/>
    </source>
</evidence>
<dbReference type="GO" id="GO:0006011">
    <property type="term" value="P:UDP-alpha-D-glucose metabolic process"/>
    <property type="evidence" value="ECO:0007669"/>
    <property type="project" value="InterPro"/>
</dbReference>
<evidence type="ECO:0000256" key="5">
    <source>
        <dbReference type="ARBA" id="ARBA00022695"/>
    </source>
</evidence>
<keyword evidence="10" id="KW-1185">Reference proteome</keyword>
<dbReference type="PANTHER" id="PTHR43197:SF1">
    <property type="entry name" value="UTP--GLUCOSE-1-PHOSPHATE URIDYLYLTRANSFERASE"/>
    <property type="match status" value="1"/>
</dbReference>
<dbReference type="STRING" id="666681.M301_2246"/>